<feature type="signal peptide" evidence="1">
    <location>
        <begin position="1"/>
        <end position="21"/>
    </location>
</feature>
<protein>
    <submittedName>
        <fullName evidence="2">DUF1579 domain-containing protein</fullName>
    </submittedName>
</protein>
<accession>A0A9X2EZI2</accession>
<dbReference type="RefSeq" id="WP_252586058.1">
    <property type="nucleotide sequence ID" value="NZ_JAMWYS010000009.1"/>
</dbReference>
<keyword evidence="1" id="KW-0732">Signal</keyword>
<evidence type="ECO:0000313" key="2">
    <source>
        <dbReference type="EMBL" id="MCO4291822.1"/>
    </source>
</evidence>
<dbReference type="AlphaFoldDB" id="A0A9X2EZI2"/>
<gene>
    <name evidence="2" type="ORF">NF867_02975</name>
</gene>
<organism evidence="2 3">
    <name type="scientific">Solitalea agri</name>
    <dbReference type="NCBI Taxonomy" id="2953739"/>
    <lineage>
        <taxon>Bacteria</taxon>
        <taxon>Pseudomonadati</taxon>
        <taxon>Bacteroidota</taxon>
        <taxon>Sphingobacteriia</taxon>
        <taxon>Sphingobacteriales</taxon>
        <taxon>Sphingobacteriaceae</taxon>
        <taxon>Solitalea</taxon>
    </lineage>
</organism>
<sequence length="191" mass="21570">MKKLTALLTASLILLCCGLRAQNTDDASMKAWQAYMTPGEVHKMLAKDDGQWTYEMTAWMAPDAPPSKSTGTCVNKMILGGRYQQSTYKGTFMGQPFEGIATTAYDNGKKTFYSTWIDNMGTGIMWQEGQWDDASKTLTMMGKSYDPMKGKDCQSKSVMKWPDVNTQVMEMYMVMDDGKEFKTMELKAKRK</sequence>
<reference evidence="2" key="1">
    <citation type="submission" date="2022-06" db="EMBL/GenBank/DDBJ databases">
        <title>Solitalea sp. MAHUQ-68 isolated from rhizospheric soil.</title>
        <authorList>
            <person name="Huq M.A."/>
        </authorList>
    </citation>
    <scope>NUCLEOTIDE SEQUENCE</scope>
    <source>
        <strain evidence="2">MAHUQ-68</strain>
    </source>
</reference>
<feature type="chain" id="PRO_5040798276" evidence="1">
    <location>
        <begin position="22"/>
        <end position="191"/>
    </location>
</feature>
<evidence type="ECO:0000313" key="3">
    <source>
        <dbReference type="Proteomes" id="UP001155182"/>
    </source>
</evidence>
<dbReference type="InterPro" id="IPR011473">
    <property type="entry name" value="DUF1579"/>
</dbReference>
<evidence type="ECO:0000256" key="1">
    <source>
        <dbReference type="SAM" id="SignalP"/>
    </source>
</evidence>
<dbReference type="Pfam" id="PF07617">
    <property type="entry name" value="DUF1579"/>
    <property type="match status" value="1"/>
</dbReference>
<proteinExistence type="predicted"/>
<dbReference type="EMBL" id="JAMWYS010000009">
    <property type="protein sequence ID" value="MCO4291822.1"/>
    <property type="molecule type" value="Genomic_DNA"/>
</dbReference>
<comment type="caution">
    <text evidence="2">The sequence shown here is derived from an EMBL/GenBank/DDBJ whole genome shotgun (WGS) entry which is preliminary data.</text>
</comment>
<keyword evidence="3" id="KW-1185">Reference proteome</keyword>
<name>A0A9X2EZI2_9SPHI</name>
<dbReference type="Proteomes" id="UP001155182">
    <property type="component" value="Unassembled WGS sequence"/>
</dbReference>